<keyword evidence="12" id="KW-0472">Membrane</keyword>
<comment type="similarity">
    <text evidence="4">Belongs to the cytochrome P450 family.</text>
</comment>
<keyword evidence="11" id="KW-0503">Monooxygenase</keyword>
<dbReference type="SUPFAM" id="SSF48264">
    <property type="entry name" value="Cytochrome P450"/>
    <property type="match status" value="1"/>
</dbReference>
<evidence type="ECO:0000256" key="3">
    <source>
        <dbReference type="ARBA" id="ARBA00004406"/>
    </source>
</evidence>
<evidence type="ECO:0000313" key="13">
    <source>
        <dbReference type="EMBL" id="CAJ0919179.1"/>
    </source>
</evidence>
<comment type="subcellular location">
    <subcellularLocation>
        <location evidence="3">Endoplasmic reticulum membrane</location>
        <topology evidence="3">Peripheral membrane protein</topology>
    </subcellularLocation>
    <subcellularLocation>
        <location evidence="2">Microsome membrane</location>
        <topology evidence="2">Peripheral membrane protein</topology>
    </subcellularLocation>
</comment>
<accession>A0ABN9KPZ7</accession>
<evidence type="ECO:0000256" key="1">
    <source>
        <dbReference type="ARBA" id="ARBA00001971"/>
    </source>
</evidence>
<comment type="caution">
    <text evidence="13">The sequence shown here is derived from an EMBL/GenBank/DDBJ whole genome shotgun (WGS) entry which is preliminary data.</text>
</comment>
<evidence type="ECO:0000256" key="9">
    <source>
        <dbReference type="ARBA" id="ARBA00023002"/>
    </source>
</evidence>
<dbReference type="Pfam" id="PF00067">
    <property type="entry name" value="p450"/>
    <property type="match status" value="1"/>
</dbReference>
<dbReference type="PANTHER" id="PTHR24300:SF356">
    <property type="entry name" value="CYTOCHROME P450 2E1"/>
    <property type="match status" value="1"/>
</dbReference>
<evidence type="ECO:0000256" key="10">
    <source>
        <dbReference type="ARBA" id="ARBA00023004"/>
    </source>
</evidence>
<dbReference type="InterPro" id="IPR036396">
    <property type="entry name" value="Cyt_P450_sf"/>
</dbReference>
<dbReference type="PANTHER" id="PTHR24300">
    <property type="entry name" value="CYTOCHROME P450 508A4-RELATED"/>
    <property type="match status" value="1"/>
</dbReference>
<keyword evidence="8" id="KW-0492">Microsome</keyword>
<keyword evidence="10" id="KW-0408">Iron</keyword>
<evidence type="ECO:0000256" key="12">
    <source>
        <dbReference type="ARBA" id="ARBA00023136"/>
    </source>
</evidence>
<dbReference type="InterPro" id="IPR002401">
    <property type="entry name" value="Cyt_P450_E_grp-I"/>
</dbReference>
<evidence type="ECO:0000256" key="2">
    <source>
        <dbReference type="ARBA" id="ARBA00004174"/>
    </source>
</evidence>
<keyword evidence="9" id="KW-0560">Oxidoreductase</keyword>
<dbReference type="InterPro" id="IPR001128">
    <property type="entry name" value="Cyt_P450"/>
</dbReference>
<dbReference type="EC" id="1.14.14.1" evidence="5"/>
<dbReference type="Proteomes" id="UP001176940">
    <property type="component" value="Unassembled WGS sequence"/>
</dbReference>
<evidence type="ECO:0000256" key="8">
    <source>
        <dbReference type="ARBA" id="ARBA00022848"/>
    </source>
</evidence>
<evidence type="ECO:0000256" key="4">
    <source>
        <dbReference type="ARBA" id="ARBA00010617"/>
    </source>
</evidence>
<protein>
    <recommendedName>
        <fullName evidence="5">unspecific monooxygenase</fullName>
        <ecNumber evidence="5">1.14.14.1</ecNumber>
    </recommendedName>
</protein>
<dbReference type="PRINTS" id="PR00463">
    <property type="entry name" value="EP450I"/>
</dbReference>
<reference evidence="13" key="1">
    <citation type="submission" date="2023-07" db="EMBL/GenBank/DDBJ databases">
        <authorList>
            <person name="Stuckert A."/>
        </authorList>
    </citation>
    <scope>NUCLEOTIDE SEQUENCE</scope>
</reference>
<keyword evidence="6" id="KW-0479">Metal-binding</keyword>
<evidence type="ECO:0000313" key="14">
    <source>
        <dbReference type="Proteomes" id="UP001176940"/>
    </source>
</evidence>
<sequence>MIVALPQRRSPLQRSVRQERDYESHLCPLSRETCSQKLEVYTTLAHETPTGLTVPRVSLRQRKEKGKPDTEFHMEAIVNTTSDLFGAGTETVSTTLRYGLMILLKHPDVE</sequence>
<evidence type="ECO:0000256" key="6">
    <source>
        <dbReference type="ARBA" id="ARBA00022723"/>
    </source>
</evidence>
<keyword evidence="7" id="KW-0256">Endoplasmic reticulum</keyword>
<dbReference type="InterPro" id="IPR050182">
    <property type="entry name" value="Cytochrome_P450_fam2"/>
</dbReference>
<keyword evidence="14" id="KW-1185">Reference proteome</keyword>
<evidence type="ECO:0000256" key="5">
    <source>
        <dbReference type="ARBA" id="ARBA00012109"/>
    </source>
</evidence>
<evidence type="ECO:0000256" key="11">
    <source>
        <dbReference type="ARBA" id="ARBA00023033"/>
    </source>
</evidence>
<dbReference type="Gene3D" id="1.10.630.10">
    <property type="entry name" value="Cytochrome P450"/>
    <property type="match status" value="1"/>
</dbReference>
<feature type="non-terminal residue" evidence="13">
    <location>
        <position position="110"/>
    </location>
</feature>
<organism evidence="13 14">
    <name type="scientific">Ranitomeya imitator</name>
    <name type="common">mimic poison frog</name>
    <dbReference type="NCBI Taxonomy" id="111125"/>
    <lineage>
        <taxon>Eukaryota</taxon>
        <taxon>Metazoa</taxon>
        <taxon>Chordata</taxon>
        <taxon>Craniata</taxon>
        <taxon>Vertebrata</taxon>
        <taxon>Euteleostomi</taxon>
        <taxon>Amphibia</taxon>
        <taxon>Batrachia</taxon>
        <taxon>Anura</taxon>
        <taxon>Neobatrachia</taxon>
        <taxon>Hyloidea</taxon>
        <taxon>Dendrobatidae</taxon>
        <taxon>Dendrobatinae</taxon>
        <taxon>Ranitomeya</taxon>
    </lineage>
</organism>
<comment type="cofactor">
    <cofactor evidence="1">
        <name>heme</name>
        <dbReference type="ChEBI" id="CHEBI:30413"/>
    </cofactor>
</comment>
<gene>
    <name evidence="13" type="ORF">RIMI_LOCUS957372</name>
</gene>
<evidence type="ECO:0000256" key="7">
    <source>
        <dbReference type="ARBA" id="ARBA00022824"/>
    </source>
</evidence>
<proteinExistence type="inferred from homology"/>
<name>A0ABN9KPZ7_9NEOB</name>
<dbReference type="EMBL" id="CAUEEQ010001204">
    <property type="protein sequence ID" value="CAJ0919179.1"/>
    <property type="molecule type" value="Genomic_DNA"/>
</dbReference>